<dbReference type="AlphaFoldDB" id="A0A2A2H1J9"/>
<dbReference type="PANTHER" id="PTHR30432">
    <property type="entry name" value="TRANSCRIPTIONAL REGULATOR MODE"/>
    <property type="match status" value="1"/>
</dbReference>
<dbReference type="PROSITE" id="PS51866">
    <property type="entry name" value="MOP"/>
    <property type="match status" value="1"/>
</dbReference>
<evidence type="ECO:0000259" key="3">
    <source>
        <dbReference type="PROSITE" id="PS51866"/>
    </source>
</evidence>
<sequence length="233" mass="25771">MPDKKMRYKLDVEIEMGDKTISMNNKKSKLLQCINKYGSIAKASEETSIPYRTALKNIEIMETELGSPMVVTKRGGKGGGGSSELTDEGKQVLFEFIKVNRALKKHVDLNEMIGTISAVDNEKRIMKVALNKNEITIPTAENFDVGDDVLISLSPGSIFITLEPHESSVRNTFEGTITKMQFKDDAVRLDVDVGGDNVIADITELSREKLDLNIGKRVFIGFKAVSADIIKID</sequence>
<dbReference type="RefSeq" id="WP_069585819.1">
    <property type="nucleotide sequence ID" value="NZ_LMVM01000039.1"/>
</dbReference>
<protein>
    <recommendedName>
        <fullName evidence="3">Mop domain-containing protein</fullName>
    </recommendedName>
</protein>
<comment type="subcellular location">
    <subcellularLocation>
        <location evidence="1">Cell membrane</location>
        <topology evidence="1">Peripheral membrane protein</topology>
    </subcellularLocation>
</comment>
<dbReference type="Proteomes" id="UP000217784">
    <property type="component" value="Unassembled WGS sequence"/>
</dbReference>
<evidence type="ECO:0000313" key="5">
    <source>
        <dbReference type="Proteomes" id="UP000217784"/>
    </source>
</evidence>
<dbReference type="InterPro" id="IPR008995">
    <property type="entry name" value="Mo/tungstate-bd_C_term_dom"/>
</dbReference>
<comment type="caution">
    <text evidence="4">The sequence shown here is derived from an EMBL/GenBank/DDBJ whole genome shotgun (WGS) entry which is preliminary data.</text>
</comment>
<dbReference type="Gene3D" id="1.10.10.10">
    <property type="entry name" value="Winged helix-like DNA-binding domain superfamily/Winged helix DNA-binding domain"/>
    <property type="match status" value="1"/>
</dbReference>
<accession>A0A2A2H1J9</accession>
<dbReference type="PANTHER" id="PTHR30432:SF1">
    <property type="entry name" value="DNA-BINDING TRANSCRIPTIONAL DUAL REGULATOR MODE"/>
    <property type="match status" value="1"/>
</dbReference>
<dbReference type="Gene3D" id="2.40.50.100">
    <property type="match status" value="1"/>
</dbReference>
<evidence type="ECO:0000256" key="1">
    <source>
        <dbReference type="ARBA" id="ARBA00004202"/>
    </source>
</evidence>
<dbReference type="Pfam" id="PF03459">
    <property type="entry name" value="TOBE"/>
    <property type="match status" value="1"/>
</dbReference>
<dbReference type="SUPFAM" id="SSF50331">
    <property type="entry name" value="MOP-like"/>
    <property type="match status" value="1"/>
</dbReference>
<evidence type="ECO:0000313" key="4">
    <source>
        <dbReference type="EMBL" id="PAV03257.1"/>
    </source>
</evidence>
<feature type="domain" description="Mop" evidence="3">
    <location>
        <begin position="166"/>
        <end position="231"/>
    </location>
</feature>
<dbReference type="GO" id="GO:0005886">
    <property type="term" value="C:plasma membrane"/>
    <property type="evidence" value="ECO:0007669"/>
    <property type="project" value="UniProtKB-SubCell"/>
</dbReference>
<proteinExistence type="predicted"/>
<dbReference type="InterPro" id="IPR004606">
    <property type="entry name" value="Mop_domain"/>
</dbReference>
<keyword evidence="2" id="KW-0500">Molybdenum</keyword>
<dbReference type="InterPro" id="IPR036388">
    <property type="entry name" value="WH-like_DNA-bd_sf"/>
</dbReference>
<dbReference type="GO" id="GO:0015689">
    <property type="term" value="P:molybdate ion transport"/>
    <property type="evidence" value="ECO:0007669"/>
    <property type="project" value="InterPro"/>
</dbReference>
<keyword evidence="5" id="KW-1185">Reference proteome</keyword>
<dbReference type="InterPro" id="IPR036390">
    <property type="entry name" value="WH_DNA-bd_sf"/>
</dbReference>
<dbReference type="SUPFAM" id="SSF46785">
    <property type="entry name" value="Winged helix' DNA-binding domain"/>
    <property type="match status" value="1"/>
</dbReference>
<dbReference type="InterPro" id="IPR005116">
    <property type="entry name" value="Transp-assoc_OB_typ1"/>
</dbReference>
<reference evidence="4 5" key="1">
    <citation type="journal article" date="2017" name="BMC Genomics">
        <title>Genomic analysis of methanogenic archaea reveals a shift towards energy conservation.</title>
        <authorList>
            <person name="Gilmore S.P."/>
            <person name="Henske J.K."/>
            <person name="Sexton J.A."/>
            <person name="Solomon K.V."/>
            <person name="Seppala S."/>
            <person name="Yoo J.I."/>
            <person name="Huyett L.M."/>
            <person name="Pressman A."/>
            <person name="Cogan J.Z."/>
            <person name="Kivenson V."/>
            <person name="Peng X."/>
            <person name="Tan Y."/>
            <person name="Valentine D.L."/>
            <person name="O'Malley M.A."/>
        </authorList>
    </citation>
    <scope>NUCLEOTIDE SEQUENCE [LARGE SCALE GENOMIC DNA]</scope>
    <source>
        <strain evidence="4 5">M.o.H.</strain>
    </source>
</reference>
<evidence type="ECO:0000256" key="2">
    <source>
        <dbReference type="ARBA" id="ARBA00022505"/>
    </source>
</evidence>
<organism evidence="4 5">
    <name type="scientific">Methanobacterium bryantii</name>
    <dbReference type="NCBI Taxonomy" id="2161"/>
    <lineage>
        <taxon>Archaea</taxon>
        <taxon>Methanobacteriati</taxon>
        <taxon>Methanobacteriota</taxon>
        <taxon>Methanomada group</taxon>
        <taxon>Methanobacteria</taxon>
        <taxon>Methanobacteriales</taxon>
        <taxon>Methanobacteriaceae</taxon>
        <taxon>Methanobacterium</taxon>
    </lineage>
</organism>
<dbReference type="InterPro" id="IPR051815">
    <property type="entry name" value="Molybdate_resp_trans_reg"/>
</dbReference>
<dbReference type="EMBL" id="LMVM01000039">
    <property type="protein sequence ID" value="PAV03257.1"/>
    <property type="molecule type" value="Genomic_DNA"/>
</dbReference>
<gene>
    <name evidence="4" type="ORF">ASJ80_04450</name>
</gene>
<name>A0A2A2H1J9_METBR</name>